<protein>
    <submittedName>
        <fullName evidence="1">Uncharacterized protein</fullName>
    </submittedName>
</protein>
<dbReference type="InterPro" id="IPR043129">
    <property type="entry name" value="ATPase_NBD"/>
</dbReference>
<evidence type="ECO:0000313" key="1">
    <source>
        <dbReference type="EMBL" id="SVD78375.1"/>
    </source>
</evidence>
<accession>A0A382Y687</accession>
<dbReference type="Gene3D" id="3.30.1490.300">
    <property type="match status" value="1"/>
</dbReference>
<dbReference type="EMBL" id="UINC01173011">
    <property type="protein sequence ID" value="SVD78375.1"/>
    <property type="molecule type" value="Genomic_DNA"/>
</dbReference>
<organism evidence="1">
    <name type="scientific">marine metagenome</name>
    <dbReference type="NCBI Taxonomy" id="408172"/>
    <lineage>
        <taxon>unclassified sequences</taxon>
        <taxon>metagenomes</taxon>
        <taxon>ecological metagenomes</taxon>
    </lineage>
</organism>
<dbReference type="AlphaFoldDB" id="A0A382Y687"/>
<gene>
    <name evidence="1" type="ORF">METZ01_LOCUS431229</name>
</gene>
<proteinExistence type="predicted"/>
<sequence length="146" mass="16964">MPDSCNVVDCSSSKQQFWRFNKGKNQMKLVDVRETAPDEPIQAKHLERDTSQMWSAHCQNDAWLPAETVFFRVLQLPLCEPRELSGMVELQLDKISPLPLSQAVWTYEVTPVFRPDREQQTVVVMIAERRIVEQYVGELENIGYRP</sequence>
<dbReference type="SUPFAM" id="SSF53067">
    <property type="entry name" value="Actin-like ATPase domain"/>
    <property type="match status" value="1"/>
</dbReference>
<feature type="non-terminal residue" evidence="1">
    <location>
        <position position="146"/>
    </location>
</feature>
<name>A0A382Y687_9ZZZZ</name>
<reference evidence="1" key="1">
    <citation type="submission" date="2018-05" db="EMBL/GenBank/DDBJ databases">
        <authorList>
            <person name="Lanie J.A."/>
            <person name="Ng W.-L."/>
            <person name="Kazmierczak K.M."/>
            <person name="Andrzejewski T.M."/>
            <person name="Davidsen T.M."/>
            <person name="Wayne K.J."/>
            <person name="Tettelin H."/>
            <person name="Glass J.I."/>
            <person name="Rusch D."/>
            <person name="Podicherti R."/>
            <person name="Tsui H.-C.T."/>
            <person name="Winkler M.E."/>
        </authorList>
    </citation>
    <scope>NUCLEOTIDE SEQUENCE</scope>
</reference>